<accession>A0A917DH53</accession>
<feature type="binding site" evidence="4">
    <location>
        <begin position="187"/>
        <end position="190"/>
    </location>
    <ligand>
        <name>substrate</name>
    </ligand>
</feature>
<dbReference type="InterPro" id="IPR019874">
    <property type="entry name" value="RF_methyltr_PrmC"/>
</dbReference>
<dbReference type="Gene3D" id="1.10.8.10">
    <property type="entry name" value="DNA helicase RuvA subunit, C-terminal domain"/>
    <property type="match status" value="1"/>
</dbReference>
<sequence>MTRVAEALRDAARLLEAVSTSPRLDAELLMAHAFGASRSDMLLRHARDTVPARFEMLLGERLTGKPVSQITGEHEFYGLSMKVTPDVLTPRPDTETLIETAITAFDGRAPSRVLDCGTGTGALLLAALSVWPEAQGIGIERSPAALAVARENADRTGMTGRATMQAGDWTQTDWLDGLGRFDLVLSNPPYVETTDPDLAPDVREHEPAEALFAGDDGLDDYRIVVPALPELLAPGGIAIIEIGSRQANAVLAIGENSGLCGTMYRDLASNPRALLFRAGGTGFS</sequence>
<keyword evidence="8" id="KW-1185">Reference proteome</keyword>
<dbReference type="NCBIfam" id="TIGR03534">
    <property type="entry name" value="RF_mod_PrmC"/>
    <property type="match status" value="1"/>
</dbReference>
<evidence type="ECO:0000259" key="6">
    <source>
        <dbReference type="Pfam" id="PF17827"/>
    </source>
</evidence>
<comment type="catalytic activity">
    <reaction evidence="4">
        <text>L-glutaminyl-[peptide chain release factor] + S-adenosyl-L-methionine = N(5)-methyl-L-glutaminyl-[peptide chain release factor] + S-adenosyl-L-homocysteine + H(+)</text>
        <dbReference type="Rhea" id="RHEA:42896"/>
        <dbReference type="Rhea" id="RHEA-COMP:10271"/>
        <dbReference type="Rhea" id="RHEA-COMP:10272"/>
        <dbReference type="ChEBI" id="CHEBI:15378"/>
        <dbReference type="ChEBI" id="CHEBI:30011"/>
        <dbReference type="ChEBI" id="CHEBI:57856"/>
        <dbReference type="ChEBI" id="CHEBI:59789"/>
        <dbReference type="ChEBI" id="CHEBI:61891"/>
        <dbReference type="EC" id="2.1.1.297"/>
    </reaction>
</comment>
<dbReference type="InterPro" id="IPR025714">
    <property type="entry name" value="Methyltranfer_dom"/>
</dbReference>
<dbReference type="InterPro" id="IPR050320">
    <property type="entry name" value="N5-glutamine_MTase"/>
</dbReference>
<comment type="function">
    <text evidence="4">Methylates the class 1 translation termination release factors RF1/PrfA and RF2/PrfB on the glutamine residue of the universally conserved GGQ motif.</text>
</comment>
<dbReference type="NCBIfam" id="TIGR00536">
    <property type="entry name" value="hemK_fam"/>
    <property type="match status" value="1"/>
</dbReference>
<feature type="binding site" evidence="4">
    <location>
        <position position="169"/>
    </location>
    <ligand>
        <name>S-adenosyl-L-methionine</name>
        <dbReference type="ChEBI" id="CHEBI:59789"/>
    </ligand>
</feature>
<comment type="similarity">
    <text evidence="4">Belongs to the protein N5-glutamine methyltransferase family. PrmC subfamily.</text>
</comment>
<keyword evidence="1 4" id="KW-0489">Methyltransferase</keyword>
<dbReference type="GO" id="GO:0032259">
    <property type="term" value="P:methylation"/>
    <property type="evidence" value="ECO:0007669"/>
    <property type="project" value="UniProtKB-KW"/>
</dbReference>
<dbReference type="HAMAP" id="MF_02126">
    <property type="entry name" value="RF_methyltr_PrmC"/>
    <property type="match status" value="1"/>
</dbReference>
<dbReference type="EC" id="2.1.1.297" evidence="4"/>
<dbReference type="Proteomes" id="UP000598997">
    <property type="component" value="Unassembled WGS sequence"/>
</dbReference>
<gene>
    <name evidence="4 7" type="primary">prmC</name>
    <name evidence="7" type="ORF">GCM10010989_08910</name>
</gene>
<dbReference type="EMBL" id="BMIO01000002">
    <property type="protein sequence ID" value="GGD37003.1"/>
    <property type="molecule type" value="Genomic_DNA"/>
</dbReference>
<dbReference type="InterPro" id="IPR040758">
    <property type="entry name" value="PrmC_N"/>
</dbReference>
<dbReference type="InterPro" id="IPR002052">
    <property type="entry name" value="DNA_methylase_N6_adenine_CS"/>
</dbReference>
<dbReference type="PANTHER" id="PTHR18895:SF74">
    <property type="entry name" value="MTRF1L RELEASE FACTOR GLUTAMINE METHYLTRANSFERASE"/>
    <property type="match status" value="1"/>
</dbReference>
<evidence type="ECO:0000313" key="7">
    <source>
        <dbReference type="EMBL" id="GGD37003.1"/>
    </source>
</evidence>
<feature type="binding site" evidence="4">
    <location>
        <position position="187"/>
    </location>
    <ligand>
        <name>S-adenosyl-L-methionine</name>
        <dbReference type="ChEBI" id="CHEBI:59789"/>
    </ligand>
</feature>
<evidence type="ECO:0000256" key="3">
    <source>
        <dbReference type="ARBA" id="ARBA00022691"/>
    </source>
</evidence>
<dbReference type="RefSeq" id="WP_229660287.1">
    <property type="nucleotide sequence ID" value="NZ_BMIO01000002.1"/>
</dbReference>
<evidence type="ECO:0000313" key="8">
    <source>
        <dbReference type="Proteomes" id="UP000598997"/>
    </source>
</evidence>
<dbReference type="GO" id="GO:0003676">
    <property type="term" value="F:nucleic acid binding"/>
    <property type="evidence" value="ECO:0007669"/>
    <property type="project" value="InterPro"/>
</dbReference>
<dbReference type="Pfam" id="PF13847">
    <property type="entry name" value="Methyltransf_31"/>
    <property type="match status" value="1"/>
</dbReference>
<reference evidence="7 8" key="1">
    <citation type="journal article" date="2014" name="Int. J. Syst. Evol. Microbiol.">
        <title>Complete genome sequence of Corynebacterium casei LMG S-19264T (=DSM 44701T), isolated from a smear-ripened cheese.</title>
        <authorList>
            <consortium name="US DOE Joint Genome Institute (JGI-PGF)"/>
            <person name="Walter F."/>
            <person name="Albersmeier A."/>
            <person name="Kalinowski J."/>
            <person name="Ruckert C."/>
        </authorList>
    </citation>
    <scope>NUCLEOTIDE SEQUENCE [LARGE SCALE GENOMIC DNA]</scope>
    <source>
        <strain evidence="7 8">CGMCC 1.15358</strain>
    </source>
</reference>
<dbReference type="PANTHER" id="PTHR18895">
    <property type="entry name" value="HEMK METHYLTRANSFERASE"/>
    <property type="match status" value="1"/>
</dbReference>
<dbReference type="SUPFAM" id="SSF53335">
    <property type="entry name" value="S-adenosyl-L-methionine-dependent methyltransferases"/>
    <property type="match status" value="1"/>
</dbReference>
<feature type="binding site" evidence="4">
    <location>
        <begin position="117"/>
        <end position="121"/>
    </location>
    <ligand>
        <name>S-adenosyl-L-methionine</name>
        <dbReference type="ChEBI" id="CHEBI:59789"/>
    </ligand>
</feature>
<evidence type="ECO:0000259" key="5">
    <source>
        <dbReference type="Pfam" id="PF13847"/>
    </source>
</evidence>
<dbReference type="PROSITE" id="PS00092">
    <property type="entry name" value="N6_MTASE"/>
    <property type="match status" value="1"/>
</dbReference>
<evidence type="ECO:0000256" key="2">
    <source>
        <dbReference type="ARBA" id="ARBA00022679"/>
    </source>
</evidence>
<dbReference type="CDD" id="cd02440">
    <property type="entry name" value="AdoMet_MTases"/>
    <property type="match status" value="1"/>
</dbReference>
<feature type="binding site" evidence="4">
    <location>
        <position position="140"/>
    </location>
    <ligand>
        <name>S-adenosyl-L-methionine</name>
        <dbReference type="ChEBI" id="CHEBI:59789"/>
    </ligand>
</feature>
<dbReference type="AlphaFoldDB" id="A0A917DH53"/>
<proteinExistence type="inferred from homology"/>
<dbReference type="InterPro" id="IPR029063">
    <property type="entry name" value="SAM-dependent_MTases_sf"/>
</dbReference>
<dbReference type="Pfam" id="PF17827">
    <property type="entry name" value="PrmC_N"/>
    <property type="match status" value="1"/>
</dbReference>
<organism evidence="7 8">
    <name type="scientific">Croceicoccus pelagius</name>
    <dbReference type="NCBI Taxonomy" id="1703341"/>
    <lineage>
        <taxon>Bacteria</taxon>
        <taxon>Pseudomonadati</taxon>
        <taxon>Pseudomonadota</taxon>
        <taxon>Alphaproteobacteria</taxon>
        <taxon>Sphingomonadales</taxon>
        <taxon>Erythrobacteraceae</taxon>
        <taxon>Croceicoccus</taxon>
    </lineage>
</organism>
<dbReference type="GO" id="GO:0102559">
    <property type="term" value="F:peptide chain release factor N(5)-glutamine methyltransferase activity"/>
    <property type="evidence" value="ECO:0007669"/>
    <property type="project" value="UniProtKB-EC"/>
</dbReference>
<keyword evidence="3 4" id="KW-0949">S-adenosyl-L-methionine</keyword>
<evidence type="ECO:0000256" key="1">
    <source>
        <dbReference type="ARBA" id="ARBA00022603"/>
    </source>
</evidence>
<feature type="domain" description="Methyltransferase" evidence="5">
    <location>
        <begin position="112"/>
        <end position="198"/>
    </location>
</feature>
<feature type="domain" description="Release factor glutamine methyltransferase N-terminal" evidence="6">
    <location>
        <begin position="6"/>
        <end position="72"/>
    </location>
</feature>
<dbReference type="Gene3D" id="3.40.50.150">
    <property type="entry name" value="Vaccinia Virus protein VP39"/>
    <property type="match status" value="1"/>
</dbReference>
<name>A0A917DH53_9SPHN</name>
<dbReference type="InterPro" id="IPR004556">
    <property type="entry name" value="HemK-like"/>
</dbReference>
<keyword evidence="2 4" id="KW-0808">Transferase</keyword>
<protein>
    <recommendedName>
        <fullName evidence="4">Release factor glutamine methyltransferase</fullName>
        <shortName evidence="4">RF MTase</shortName>
        <ecNumber evidence="4">2.1.1.297</ecNumber>
    </recommendedName>
    <alternativeName>
        <fullName evidence="4">N5-glutamine methyltransferase PrmC</fullName>
    </alternativeName>
    <alternativeName>
        <fullName evidence="4">Protein-(glutamine-N5) MTase PrmC</fullName>
    </alternativeName>
    <alternativeName>
        <fullName evidence="4">Protein-glutamine N-methyltransferase PrmC</fullName>
    </alternativeName>
</protein>
<comment type="caution">
    <text evidence="7">The sequence shown here is derived from an EMBL/GenBank/DDBJ whole genome shotgun (WGS) entry which is preliminary data.</text>
</comment>
<evidence type="ECO:0000256" key="4">
    <source>
        <dbReference type="HAMAP-Rule" id="MF_02126"/>
    </source>
</evidence>